<feature type="domain" description="EF-hand" evidence="14">
    <location>
        <begin position="23"/>
        <end position="58"/>
    </location>
</feature>
<dbReference type="PANTHER" id="PTHR24089">
    <property type="entry name" value="SOLUTE CARRIER FAMILY 25"/>
    <property type="match status" value="1"/>
</dbReference>
<dbReference type="Gene3D" id="1.10.238.10">
    <property type="entry name" value="EF-hand"/>
    <property type="match status" value="2"/>
</dbReference>
<name>V9KIG2_CALMI</name>
<evidence type="ECO:0000313" key="15">
    <source>
        <dbReference type="EMBL" id="AFO97836.1"/>
    </source>
</evidence>
<dbReference type="Gene3D" id="1.50.40.10">
    <property type="entry name" value="Mitochondrial carrier domain"/>
    <property type="match status" value="1"/>
</dbReference>
<evidence type="ECO:0000259" key="14">
    <source>
        <dbReference type="PROSITE" id="PS50222"/>
    </source>
</evidence>
<evidence type="ECO:0000256" key="1">
    <source>
        <dbReference type="ARBA" id="ARBA00004448"/>
    </source>
</evidence>
<dbReference type="GeneID" id="103187535"/>
<keyword evidence="10" id="KW-0496">Mitochondrion</keyword>
<dbReference type="PROSITE" id="PS00018">
    <property type="entry name" value="EF_HAND_1"/>
    <property type="match status" value="2"/>
</dbReference>
<keyword evidence="4 12" id="KW-0812">Transmembrane</keyword>
<evidence type="ECO:0000256" key="6">
    <source>
        <dbReference type="ARBA" id="ARBA00022737"/>
    </source>
</evidence>
<keyword evidence="6" id="KW-0677">Repeat</keyword>
<evidence type="ECO:0000256" key="4">
    <source>
        <dbReference type="ARBA" id="ARBA00022692"/>
    </source>
</evidence>
<keyword evidence="8" id="KW-0106">Calcium</keyword>
<evidence type="ECO:0000256" key="7">
    <source>
        <dbReference type="ARBA" id="ARBA00022792"/>
    </source>
</evidence>
<dbReference type="GO" id="GO:0005743">
    <property type="term" value="C:mitochondrial inner membrane"/>
    <property type="evidence" value="ECO:0007669"/>
    <property type="project" value="UniProtKB-SubCell"/>
</dbReference>
<dbReference type="EMBL" id="JW865319">
    <property type="protein sequence ID" value="AFO97836.1"/>
    <property type="molecule type" value="mRNA"/>
</dbReference>
<feature type="repeat" description="Solcar" evidence="12">
    <location>
        <begin position="196"/>
        <end position="281"/>
    </location>
</feature>
<dbReference type="InterPro" id="IPR011992">
    <property type="entry name" value="EF-hand-dom_pair"/>
</dbReference>
<organism evidence="15">
    <name type="scientific">Callorhinchus milii</name>
    <name type="common">Ghost shark</name>
    <dbReference type="NCBI Taxonomy" id="7868"/>
    <lineage>
        <taxon>Eukaryota</taxon>
        <taxon>Metazoa</taxon>
        <taxon>Chordata</taxon>
        <taxon>Craniata</taxon>
        <taxon>Vertebrata</taxon>
        <taxon>Chondrichthyes</taxon>
        <taxon>Holocephali</taxon>
        <taxon>Chimaeriformes</taxon>
        <taxon>Callorhinchidae</taxon>
        <taxon>Callorhinchus</taxon>
    </lineage>
</organism>
<dbReference type="FunFam" id="1.50.40.10:FF:000003">
    <property type="entry name" value="Putative calcium-binding mitochondrial carrier protein scamc-2"/>
    <property type="match status" value="1"/>
</dbReference>
<dbReference type="InterPro" id="IPR002067">
    <property type="entry name" value="MCP"/>
</dbReference>
<evidence type="ECO:0000256" key="11">
    <source>
        <dbReference type="ARBA" id="ARBA00023136"/>
    </source>
</evidence>
<dbReference type="InterPro" id="IPR018108">
    <property type="entry name" value="MCP_transmembrane"/>
</dbReference>
<dbReference type="RefSeq" id="XP_042200611.1">
    <property type="nucleotide sequence ID" value="XM_042344677.1"/>
</dbReference>
<evidence type="ECO:0000256" key="12">
    <source>
        <dbReference type="PROSITE-ProRule" id="PRU00282"/>
    </source>
</evidence>
<reference evidence="15" key="1">
    <citation type="journal article" date="2014" name="Nature">
        <title>Elephant shark genome provides unique insights into gnathostome evolution.</title>
        <authorList>
            <consortium name="International Elephant Shark Genome Sequencing Consortium"/>
            <person name="Venkatesh B."/>
            <person name="Lee A.P."/>
            <person name="Ravi V."/>
            <person name="Maurya A.K."/>
            <person name="Lian M.M."/>
            <person name="Swann J.B."/>
            <person name="Ohta Y."/>
            <person name="Flajnik M.F."/>
            <person name="Sutoh Y."/>
            <person name="Kasahara M."/>
            <person name="Hoon S."/>
            <person name="Gangu V."/>
            <person name="Roy S.W."/>
            <person name="Irimia M."/>
            <person name="Korzh V."/>
            <person name="Kondrychyn I."/>
            <person name="Lim Z.W."/>
            <person name="Tay B.H."/>
            <person name="Tohari S."/>
            <person name="Kong K.W."/>
            <person name="Ho S."/>
            <person name="Lorente-Galdos B."/>
            <person name="Quilez J."/>
            <person name="Marques-Bonet T."/>
            <person name="Raney B.J."/>
            <person name="Ingham P.W."/>
            <person name="Tay A."/>
            <person name="Hillier L.W."/>
            <person name="Minx P."/>
            <person name="Boehm T."/>
            <person name="Wilson R.K."/>
            <person name="Brenner S."/>
            <person name="Warren W.C."/>
        </authorList>
    </citation>
    <scope>NUCLEOTIDE SEQUENCE</scope>
    <source>
        <tissue evidence="15">Brain</tissue>
    </source>
</reference>
<evidence type="ECO:0000256" key="10">
    <source>
        <dbReference type="ARBA" id="ARBA00023128"/>
    </source>
</evidence>
<proteinExistence type="evidence at transcript level"/>
<dbReference type="PROSITE" id="PS50920">
    <property type="entry name" value="SOLCAR"/>
    <property type="match status" value="3"/>
</dbReference>
<evidence type="ECO:0000256" key="9">
    <source>
        <dbReference type="ARBA" id="ARBA00022989"/>
    </source>
</evidence>
<dbReference type="Pfam" id="PF00153">
    <property type="entry name" value="Mito_carr"/>
    <property type="match status" value="3"/>
</dbReference>
<dbReference type="PRINTS" id="PR00926">
    <property type="entry name" value="MITOCARRIER"/>
</dbReference>
<keyword evidence="7" id="KW-0999">Mitochondrion inner membrane</keyword>
<protein>
    <submittedName>
        <fullName evidence="15">Calcium-binding mitochondrial carrier protein SCaMC-3</fullName>
    </submittedName>
</protein>
<sequence>MSRFLWRGRVAWAQGAGEETRSEREKKWAELFEQLDANKDGRVDVTELGEGLRSMGLFLQANSEQEIVRVGDTDHDGQLDLAEFTEYLRQHEKALRLVFSNLDRNHDGLIDIAEIQQSLANLGIVITEEQAKAILLSMDKDGTITVDWIEFRDHFIFNPLTDLQGIAEYWKHRAFLDIGESIRISDEFSQEDWTAGVWWRQLLAGAMAGAVSRTCTAPLDRLKIYMQVYASSDKLNLKSGWKTLVREGGFLSMWRGNGINVLKITPESSIKFMSYEQYKKLFLTSHKPLGAGDRFLAGSLAGVTSQTCIYPMEVLKTRLGLGKTGEYFGIVDCAKKMLEREGLRSFYKGYFPNTLGIIPYAGIDLAIYETMKNMYVQHSGGNVSQPSVFVLLGCGTISSTCGQLASYPLALIKTQMQAQAGSTGSPQLNMIHIFKRILKQDGFLGLYRGLAPNFLKVIPAVSISYVVYENMKHMLGITSK</sequence>
<keyword evidence="5" id="KW-0479">Metal-binding</keyword>
<evidence type="ECO:0000256" key="5">
    <source>
        <dbReference type="ARBA" id="ARBA00022723"/>
    </source>
</evidence>
<dbReference type="SUPFAM" id="SSF103506">
    <property type="entry name" value="Mitochondrial carrier"/>
    <property type="match status" value="1"/>
</dbReference>
<feature type="repeat" description="Solcar" evidence="12">
    <location>
        <begin position="386"/>
        <end position="474"/>
    </location>
</feature>
<evidence type="ECO:0000256" key="3">
    <source>
        <dbReference type="ARBA" id="ARBA00022448"/>
    </source>
</evidence>
<feature type="domain" description="EF-hand" evidence="14">
    <location>
        <begin position="90"/>
        <end position="125"/>
    </location>
</feature>
<feature type="repeat" description="Solcar" evidence="12">
    <location>
        <begin position="289"/>
        <end position="374"/>
    </location>
</feature>
<dbReference type="InterPro" id="IPR018247">
    <property type="entry name" value="EF_Hand_1_Ca_BS"/>
</dbReference>
<dbReference type="GO" id="GO:0005509">
    <property type="term" value="F:calcium ion binding"/>
    <property type="evidence" value="ECO:0007669"/>
    <property type="project" value="InterPro"/>
</dbReference>
<dbReference type="AlphaFoldDB" id="V9KIG2"/>
<accession>V9KIG2</accession>
<comment type="subcellular location">
    <subcellularLocation>
        <location evidence="1">Mitochondrion inner membrane</location>
        <topology evidence="1">Multi-pass membrane protein</topology>
    </subcellularLocation>
</comment>
<keyword evidence="3 13" id="KW-0813">Transport</keyword>
<keyword evidence="9" id="KW-1133">Transmembrane helix</keyword>
<dbReference type="SMART" id="SM00054">
    <property type="entry name" value="EFh"/>
    <property type="match status" value="3"/>
</dbReference>
<feature type="domain" description="EF-hand" evidence="14">
    <location>
        <begin position="126"/>
        <end position="161"/>
    </location>
</feature>
<evidence type="ECO:0000256" key="13">
    <source>
        <dbReference type="RuleBase" id="RU000488"/>
    </source>
</evidence>
<keyword evidence="11 12" id="KW-0472">Membrane</keyword>
<dbReference type="PROSITE" id="PS50222">
    <property type="entry name" value="EF_HAND_2"/>
    <property type="match status" value="3"/>
</dbReference>
<dbReference type="OrthoDB" id="270584at2759"/>
<dbReference type="SUPFAM" id="SSF47473">
    <property type="entry name" value="EF-hand"/>
    <property type="match status" value="1"/>
</dbReference>
<dbReference type="GO" id="GO:0055085">
    <property type="term" value="P:transmembrane transport"/>
    <property type="evidence" value="ECO:0007669"/>
    <property type="project" value="InterPro"/>
</dbReference>
<dbReference type="InterPro" id="IPR002048">
    <property type="entry name" value="EF_hand_dom"/>
</dbReference>
<dbReference type="FunFam" id="1.10.238.10:FF:000028">
    <property type="entry name" value="Putative calcium-binding mitochondrial carrier protein scamc-2"/>
    <property type="match status" value="1"/>
</dbReference>
<comment type="similarity">
    <text evidence="2 13">Belongs to the mitochondrial carrier (TC 2.A.29) family.</text>
</comment>
<dbReference type="KEGG" id="cmk:103187535"/>
<evidence type="ECO:0000256" key="2">
    <source>
        <dbReference type="ARBA" id="ARBA00006375"/>
    </source>
</evidence>
<dbReference type="InterPro" id="IPR023395">
    <property type="entry name" value="MCP_dom_sf"/>
</dbReference>
<dbReference type="Pfam" id="PF13499">
    <property type="entry name" value="EF-hand_7"/>
    <property type="match status" value="2"/>
</dbReference>
<evidence type="ECO:0000256" key="8">
    <source>
        <dbReference type="ARBA" id="ARBA00022837"/>
    </source>
</evidence>